<dbReference type="Pfam" id="PF01593">
    <property type="entry name" value="Amino_oxidase"/>
    <property type="match status" value="2"/>
</dbReference>
<reference evidence="2" key="1">
    <citation type="submission" date="2015-11" db="EMBL/GenBank/DDBJ databases">
        <title>De novo transcriptome assembly of four potential Pierce s Disease insect vectors from Arizona vineyards.</title>
        <authorList>
            <person name="Tassone E.E."/>
        </authorList>
    </citation>
    <scope>NUCLEOTIDE SEQUENCE</scope>
</reference>
<evidence type="ECO:0000313" key="2">
    <source>
        <dbReference type="EMBL" id="JAS85350.1"/>
    </source>
</evidence>
<proteinExistence type="predicted"/>
<feature type="domain" description="Amine oxidase" evidence="1">
    <location>
        <begin position="7"/>
        <end position="416"/>
    </location>
</feature>
<evidence type="ECO:0000259" key="1">
    <source>
        <dbReference type="Pfam" id="PF01593"/>
    </source>
</evidence>
<dbReference type="Gene3D" id="3.90.660.10">
    <property type="match status" value="1"/>
</dbReference>
<dbReference type="SUPFAM" id="SSF51905">
    <property type="entry name" value="FAD/NAD(P)-binding domain"/>
    <property type="match status" value="2"/>
</dbReference>
<accession>A0A1B6IEM5</accession>
<feature type="non-terminal residue" evidence="2">
    <location>
        <position position="1"/>
    </location>
</feature>
<dbReference type="InterPro" id="IPR036188">
    <property type="entry name" value="FAD/NAD-bd_sf"/>
</dbReference>
<dbReference type="EMBL" id="GECU01022356">
    <property type="protein sequence ID" value="JAS85350.1"/>
    <property type="molecule type" value="Transcribed_RNA"/>
</dbReference>
<dbReference type="InterPro" id="IPR050281">
    <property type="entry name" value="Flavin_monoamine_oxidase"/>
</dbReference>
<dbReference type="PANTHER" id="PTHR10742">
    <property type="entry name" value="FLAVIN MONOAMINE OXIDASE"/>
    <property type="match status" value="1"/>
</dbReference>
<feature type="domain" description="Amine oxidase" evidence="1">
    <location>
        <begin position="447"/>
        <end position="746"/>
    </location>
</feature>
<name>A0A1B6IEM5_9HEMI</name>
<gene>
    <name evidence="2" type="ORF">g.11683</name>
</gene>
<dbReference type="AlphaFoldDB" id="A0A1B6IEM5"/>
<dbReference type="PANTHER" id="PTHR10742:SF398">
    <property type="entry name" value="AMINE OXIDASE DOMAIN-CONTAINING PROTEIN-RELATED"/>
    <property type="match status" value="1"/>
</dbReference>
<dbReference type="InterPro" id="IPR002937">
    <property type="entry name" value="Amino_oxidase"/>
</dbReference>
<protein>
    <recommendedName>
        <fullName evidence="1">Amine oxidase domain-containing protein</fullName>
    </recommendedName>
</protein>
<feature type="non-terminal residue" evidence="2">
    <location>
        <position position="771"/>
    </location>
</feature>
<sequence>FTSEFGANTVEVGAQWVHGEENNVVYSLGSKAGLLCDNFYDIMSSGCVLSDGTSLGNEATSSLFDLCREVVHDEESLSSFSGSLGDYIHKQIREKLKMTKLELDCDAVQSFLDWYQRFQNSLDGSDSWFETSAKGTVEYHECEGNLLTTWKTGGYTNIFNLLMGNNSRKINEKIIFNKTVKRIMWDRQPVEVLCTDGQTLFGDHVLLTLSLGVLKEQVSSLFMPTLPLKKLNAIQGLGFGTVDKIFLKFPYRWWPTDCGGFSLLWTKDDVSTISEAVPNWLTEVFGFYSVDGQPQVLCGWIVGQAARHMEQCSDLQVQEGCHELLLRFLGSRYNIPAPDCVVRSQWHSNPHFRGSYSFRSVTSDSTNVTAADLASPLCLLNGRPVVLFGGEATHDHYYSTVHGAIETGWREADRIIELVSNPSKRCKQNKSDNCSDSVSVVIVGAGMAGLGAANCLTNAGITDFIILEGQDQAGGRVCSIPIDNSGQRYVELGAQWIHGEGNPVFELAAEEQLLSGVTSDEGLGLYLKPDGEQISLAVVQEVAGVVGEILEDCCRFVNETNVPESVGVYLNQKFNQYMKACNDPPDVQKEKIDLFDWHVRFQMIDNSCTRLNCLSAKAWGQYQYTGGTDYNNFHHGYCSLVESLVGRLPRGALRLSCHVKFIDYSCELTPVKVVCEDGREYSASHVIVTSSLGYLKENHRTLFHPSLPIDIGKAIDIMGFDTINKLFLVYDNAWWPEDFQGIQLIWNCEEKEDADHQSWVRCASGFDVVAD</sequence>
<dbReference type="Gene3D" id="3.50.50.60">
    <property type="entry name" value="FAD/NAD(P)-binding domain"/>
    <property type="match status" value="2"/>
</dbReference>
<dbReference type="SUPFAM" id="SSF54373">
    <property type="entry name" value="FAD-linked reductases, C-terminal domain"/>
    <property type="match status" value="1"/>
</dbReference>
<dbReference type="GO" id="GO:0046592">
    <property type="term" value="F:polyamine oxidase activity"/>
    <property type="evidence" value="ECO:0007669"/>
    <property type="project" value="TreeGrafter"/>
</dbReference>
<organism evidence="2">
    <name type="scientific">Homalodisca liturata</name>
    <dbReference type="NCBI Taxonomy" id="320908"/>
    <lineage>
        <taxon>Eukaryota</taxon>
        <taxon>Metazoa</taxon>
        <taxon>Ecdysozoa</taxon>
        <taxon>Arthropoda</taxon>
        <taxon>Hexapoda</taxon>
        <taxon>Insecta</taxon>
        <taxon>Pterygota</taxon>
        <taxon>Neoptera</taxon>
        <taxon>Paraneoptera</taxon>
        <taxon>Hemiptera</taxon>
        <taxon>Auchenorrhyncha</taxon>
        <taxon>Membracoidea</taxon>
        <taxon>Cicadellidae</taxon>
        <taxon>Cicadellinae</taxon>
        <taxon>Proconiini</taxon>
        <taxon>Homalodisca</taxon>
    </lineage>
</organism>